<dbReference type="SMART" id="SM00091">
    <property type="entry name" value="PAS"/>
    <property type="match status" value="1"/>
</dbReference>
<gene>
    <name evidence="11" type="ORF">DB31_6038</name>
</gene>
<evidence type="ECO:0000259" key="9">
    <source>
        <dbReference type="PROSITE" id="PS50110"/>
    </source>
</evidence>
<dbReference type="Gene3D" id="3.40.50.2300">
    <property type="match status" value="1"/>
</dbReference>
<dbReference type="InterPro" id="IPR035965">
    <property type="entry name" value="PAS-like_dom_sf"/>
</dbReference>
<dbReference type="SUPFAM" id="SSF52172">
    <property type="entry name" value="CheY-like"/>
    <property type="match status" value="1"/>
</dbReference>
<dbReference type="InterPro" id="IPR029016">
    <property type="entry name" value="GAF-like_dom_sf"/>
</dbReference>
<dbReference type="InterPro" id="IPR004358">
    <property type="entry name" value="Sig_transdc_His_kin-like_C"/>
</dbReference>
<dbReference type="InterPro" id="IPR011006">
    <property type="entry name" value="CheY-like_superfamily"/>
</dbReference>
<dbReference type="SUPFAM" id="SSF47384">
    <property type="entry name" value="Homodimeric domain of signal transducing histidine kinase"/>
    <property type="match status" value="1"/>
</dbReference>
<feature type="domain" description="PAS" evidence="10">
    <location>
        <begin position="17"/>
        <end position="86"/>
    </location>
</feature>
<dbReference type="InterPro" id="IPR036097">
    <property type="entry name" value="HisK_dim/P_sf"/>
</dbReference>
<dbReference type="InterPro" id="IPR003018">
    <property type="entry name" value="GAF"/>
</dbReference>
<dbReference type="Proteomes" id="UP000028725">
    <property type="component" value="Unassembled WGS sequence"/>
</dbReference>
<dbReference type="SMART" id="SM00387">
    <property type="entry name" value="HATPase_c"/>
    <property type="match status" value="1"/>
</dbReference>
<dbReference type="Pfam" id="PF02518">
    <property type="entry name" value="HATPase_c"/>
    <property type="match status" value="1"/>
</dbReference>
<dbReference type="PROSITE" id="PS50109">
    <property type="entry name" value="HIS_KIN"/>
    <property type="match status" value="1"/>
</dbReference>
<dbReference type="RefSeq" id="WP_052420696.1">
    <property type="nucleotide sequence ID" value="NZ_JMCB01000031.1"/>
</dbReference>
<dbReference type="SUPFAM" id="SSF55781">
    <property type="entry name" value="GAF domain-like"/>
    <property type="match status" value="2"/>
</dbReference>
<dbReference type="PROSITE" id="PS50112">
    <property type="entry name" value="PAS"/>
    <property type="match status" value="1"/>
</dbReference>
<keyword evidence="12" id="KW-1185">Reference proteome</keyword>
<dbReference type="Gene3D" id="3.30.565.10">
    <property type="entry name" value="Histidine kinase-like ATPase, C-terminal domain"/>
    <property type="match status" value="1"/>
</dbReference>
<dbReference type="SMART" id="SM00388">
    <property type="entry name" value="HisKA"/>
    <property type="match status" value="1"/>
</dbReference>
<dbReference type="PRINTS" id="PR00344">
    <property type="entry name" value="BCTRLSENSOR"/>
</dbReference>
<evidence type="ECO:0000256" key="2">
    <source>
        <dbReference type="ARBA" id="ARBA00012438"/>
    </source>
</evidence>
<dbReference type="Gene3D" id="1.10.287.130">
    <property type="match status" value="1"/>
</dbReference>
<dbReference type="Gene3D" id="3.30.450.20">
    <property type="entry name" value="PAS domain"/>
    <property type="match status" value="1"/>
</dbReference>
<evidence type="ECO:0000256" key="1">
    <source>
        <dbReference type="ARBA" id="ARBA00000085"/>
    </source>
</evidence>
<dbReference type="SUPFAM" id="SSF55874">
    <property type="entry name" value="ATPase domain of HSP90 chaperone/DNA topoisomerase II/histidine kinase"/>
    <property type="match status" value="1"/>
</dbReference>
<evidence type="ECO:0000256" key="3">
    <source>
        <dbReference type="ARBA" id="ARBA00022553"/>
    </source>
</evidence>
<dbReference type="SUPFAM" id="SSF55785">
    <property type="entry name" value="PYP-like sensor domain (PAS domain)"/>
    <property type="match status" value="1"/>
</dbReference>
<dbReference type="PANTHER" id="PTHR43547">
    <property type="entry name" value="TWO-COMPONENT HISTIDINE KINASE"/>
    <property type="match status" value="1"/>
</dbReference>
<dbReference type="CDD" id="cd00130">
    <property type="entry name" value="PAS"/>
    <property type="match status" value="1"/>
</dbReference>
<feature type="domain" description="Response regulatory" evidence="9">
    <location>
        <begin position="753"/>
        <end position="869"/>
    </location>
</feature>
<keyword evidence="3 6" id="KW-0597">Phosphoprotein</keyword>
<proteinExistence type="predicted"/>
<feature type="modified residue" description="4-aspartylphosphate" evidence="6">
    <location>
        <position position="802"/>
    </location>
</feature>
<dbReference type="InterPro" id="IPR003661">
    <property type="entry name" value="HisK_dim/P_dom"/>
</dbReference>
<dbReference type="Gene3D" id="3.30.450.40">
    <property type="match status" value="2"/>
</dbReference>
<dbReference type="EC" id="2.7.13.3" evidence="2"/>
<dbReference type="STRING" id="394096.DB31_6038"/>
<dbReference type="AlphaFoldDB" id="A0A085VXK4"/>
<protein>
    <recommendedName>
        <fullName evidence="2">histidine kinase</fullName>
        <ecNumber evidence="2">2.7.13.3</ecNumber>
    </recommendedName>
</protein>
<dbReference type="FunFam" id="3.30.565.10:FF:000006">
    <property type="entry name" value="Sensor histidine kinase WalK"/>
    <property type="match status" value="1"/>
</dbReference>
<evidence type="ECO:0000259" key="8">
    <source>
        <dbReference type="PROSITE" id="PS50109"/>
    </source>
</evidence>
<organism evidence="11 12">
    <name type="scientific">Hyalangium minutum</name>
    <dbReference type="NCBI Taxonomy" id="394096"/>
    <lineage>
        <taxon>Bacteria</taxon>
        <taxon>Pseudomonadati</taxon>
        <taxon>Myxococcota</taxon>
        <taxon>Myxococcia</taxon>
        <taxon>Myxococcales</taxon>
        <taxon>Cystobacterineae</taxon>
        <taxon>Archangiaceae</taxon>
        <taxon>Hyalangium</taxon>
    </lineage>
</organism>
<dbReference type="NCBIfam" id="TIGR00229">
    <property type="entry name" value="sensory_box"/>
    <property type="match status" value="1"/>
</dbReference>
<evidence type="ECO:0000256" key="5">
    <source>
        <dbReference type="ARBA" id="ARBA00022777"/>
    </source>
</evidence>
<dbReference type="InterPro" id="IPR036890">
    <property type="entry name" value="HATPase_C_sf"/>
</dbReference>
<evidence type="ECO:0000313" key="12">
    <source>
        <dbReference type="Proteomes" id="UP000028725"/>
    </source>
</evidence>
<dbReference type="CDD" id="cd17580">
    <property type="entry name" value="REC_2_DhkD-like"/>
    <property type="match status" value="1"/>
</dbReference>
<dbReference type="PANTHER" id="PTHR43547:SF2">
    <property type="entry name" value="HYBRID SIGNAL TRANSDUCTION HISTIDINE KINASE C"/>
    <property type="match status" value="1"/>
</dbReference>
<dbReference type="CDD" id="cd00075">
    <property type="entry name" value="HATPase"/>
    <property type="match status" value="1"/>
</dbReference>
<dbReference type="Pfam" id="PF00989">
    <property type="entry name" value="PAS"/>
    <property type="match status" value="1"/>
</dbReference>
<dbReference type="InterPro" id="IPR005467">
    <property type="entry name" value="His_kinase_dom"/>
</dbReference>
<dbReference type="Pfam" id="PF13185">
    <property type="entry name" value="GAF_2"/>
    <property type="match status" value="2"/>
</dbReference>
<dbReference type="InterPro" id="IPR013767">
    <property type="entry name" value="PAS_fold"/>
</dbReference>
<evidence type="ECO:0000259" key="10">
    <source>
        <dbReference type="PROSITE" id="PS50112"/>
    </source>
</evidence>
<dbReference type="CDD" id="cd00082">
    <property type="entry name" value="HisKA"/>
    <property type="match status" value="1"/>
</dbReference>
<comment type="caution">
    <text evidence="11">The sequence shown here is derived from an EMBL/GenBank/DDBJ whole genome shotgun (WGS) entry which is preliminary data.</text>
</comment>
<reference evidence="11 12" key="1">
    <citation type="submission" date="2014-04" db="EMBL/GenBank/DDBJ databases">
        <title>Genome assembly of Hyalangium minutum DSM 14724.</title>
        <authorList>
            <person name="Sharma G."/>
            <person name="Subramanian S."/>
        </authorList>
    </citation>
    <scope>NUCLEOTIDE SEQUENCE [LARGE SCALE GENOMIC DNA]</scope>
    <source>
        <strain evidence="11 12">DSM 14724</strain>
    </source>
</reference>
<dbReference type="GO" id="GO:0000155">
    <property type="term" value="F:phosphorelay sensor kinase activity"/>
    <property type="evidence" value="ECO:0007669"/>
    <property type="project" value="InterPro"/>
</dbReference>
<feature type="coiled-coil region" evidence="7">
    <location>
        <begin position="299"/>
        <end position="330"/>
    </location>
</feature>
<evidence type="ECO:0000313" key="11">
    <source>
        <dbReference type="EMBL" id="KFE60167.1"/>
    </source>
</evidence>
<dbReference type="InterPro" id="IPR001789">
    <property type="entry name" value="Sig_transdc_resp-reg_receiver"/>
</dbReference>
<feature type="domain" description="Histidine kinase" evidence="8">
    <location>
        <begin position="514"/>
        <end position="731"/>
    </location>
</feature>
<dbReference type="Pfam" id="PF00512">
    <property type="entry name" value="HisKA"/>
    <property type="match status" value="1"/>
</dbReference>
<dbReference type="InterPro" id="IPR003594">
    <property type="entry name" value="HATPase_dom"/>
</dbReference>
<keyword evidence="7" id="KW-0175">Coiled coil</keyword>
<comment type="catalytic activity">
    <reaction evidence="1">
        <text>ATP + protein L-histidine = ADP + protein N-phospho-L-histidine.</text>
        <dbReference type="EC" id="2.7.13.3"/>
    </reaction>
</comment>
<dbReference type="PROSITE" id="PS50110">
    <property type="entry name" value="RESPONSE_REGULATORY"/>
    <property type="match status" value="1"/>
</dbReference>
<name>A0A085VXK4_9BACT</name>
<evidence type="ECO:0000256" key="4">
    <source>
        <dbReference type="ARBA" id="ARBA00022679"/>
    </source>
</evidence>
<dbReference type="PATRIC" id="fig|394096.3.peg.8755"/>
<dbReference type="SMART" id="SM00448">
    <property type="entry name" value="REC"/>
    <property type="match status" value="1"/>
</dbReference>
<dbReference type="Pfam" id="PF00072">
    <property type="entry name" value="Response_reg"/>
    <property type="match status" value="1"/>
</dbReference>
<sequence length="877" mass="97190">MDPQALIDATRGALSYSRETFNAIASACPLALMILDARGRVQFWNSAAERIFGWSKNEVLGRFLPSIPEDRREEFITNLQRIFEHREIRGVETKRLTRDRGPIEVQLWANLIELPDGQKFCLTLISDVSQLRRLARQNTLQLELSRLLADATVLDTALSECLHAICRGMDCQVGQLWMLEPGTQALRLQAFHSISPGGEDAFTRRSATLSFRLGEGLPGQVWQNRRPFFMAELNQAGTFLRQPEAVEVGLRAGGAFPIEFGGQFVGVMEFFRTAPFPEEEAPCELLESLGRQLGQFAERLRHSAEREQARRAAEAAAEEAQRQAARLRLLAETSSILSSSLDFAQTLEQLTKLLAPTLADACSVSILTVEGKLERVAEAALDDEVVRAMAAFRAARAPQEATHPMAEVVQTKQARLFKDYASAVTQRLPADHPYTVFIRSLRLHHAILVPLMRGERMIGVLALATLAHTGRTLTEEDFTLATAIAERAAVAIENAQLHERALEADRRKDEFLAMLGHELRNPLAPIRTALELMRLRAGDVAFRRERQVIERQTEHMQRLVNDLLDVARITRGKLQLNREPLELWSIISRALEMVGPLLEAKRHTLHVEVPKSGLRLSGDRHRLAQVFSNLLSNAARYTDTGGRIELSAERQGDTLRVRVRDNGRGIEPALLLRIFDLFVQGTDTAARQEGGLGIGLALVKNLVELHGGEVSASSLGAGQGSEFVVRLALLDASSRPAPREEAPELRRSERRAKLLLVDDNREAAEALTEALSLLGYEVRAAFDPAEALREAQGFAPELAICDLGLPVMDGYELGRRLKQLRPGQPLGLVALTGYGQEEDHSRSREAGFHAHLVKPVELSTLLSTLSRVLGEMPAASP</sequence>
<accession>A0A085VXK4</accession>
<evidence type="ECO:0000256" key="7">
    <source>
        <dbReference type="SAM" id="Coils"/>
    </source>
</evidence>
<keyword evidence="5" id="KW-0418">Kinase</keyword>
<dbReference type="SMART" id="SM00065">
    <property type="entry name" value="GAF"/>
    <property type="match status" value="2"/>
</dbReference>
<keyword evidence="4" id="KW-0808">Transferase</keyword>
<dbReference type="GO" id="GO:0006355">
    <property type="term" value="P:regulation of DNA-templated transcription"/>
    <property type="evidence" value="ECO:0007669"/>
    <property type="project" value="InterPro"/>
</dbReference>
<evidence type="ECO:0000256" key="6">
    <source>
        <dbReference type="PROSITE-ProRule" id="PRU00169"/>
    </source>
</evidence>
<dbReference type="EMBL" id="JMCB01000031">
    <property type="protein sequence ID" value="KFE60167.1"/>
    <property type="molecule type" value="Genomic_DNA"/>
</dbReference>
<dbReference type="InterPro" id="IPR000014">
    <property type="entry name" value="PAS"/>
</dbReference>